<dbReference type="GO" id="GO:0006260">
    <property type="term" value="P:DNA replication"/>
    <property type="evidence" value="ECO:0007669"/>
    <property type="project" value="InterPro"/>
</dbReference>
<evidence type="ECO:0000313" key="6">
    <source>
        <dbReference type="Proteomes" id="UP000237684"/>
    </source>
</evidence>
<evidence type="ECO:0000313" key="5">
    <source>
        <dbReference type="EMBL" id="PQV64333.1"/>
    </source>
</evidence>
<evidence type="ECO:0000256" key="4">
    <source>
        <dbReference type="SAM" id="MobiDB-lite"/>
    </source>
</evidence>
<gene>
    <name evidence="5" type="ORF">B1R32_10514</name>
</gene>
<dbReference type="FunCoup" id="A0A2S8SU52">
    <property type="interactions" value="439"/>
</dbReference>
<dbReference type="RefSeq" id="WP_105483128.1">
    <property type="nucleotide sequence ID" value="NZ_NIGF01000005.1"/>
</dbReference>
<evidence type="ECO:0000256" key="1">
    <source>
        <dbReference type="ARBA" id="ARBA00023125"/>
    </source>
</evidence>
<dbReference type="SUPFAM" id="SSF50249">
    <property type="entry name" value="Nucleic acid-binding proteins"/>
    <property type="match status" value="1"/>
</dbReference>
<dbReference type="OrthoDB" id="9809878at2"/>
<dbReference type="PANTHER" id="PTHR10302">
    <property type="entry name" value="SINGLE-STRANDED DNA-BINDING PROTEIN"/>
    <property type="match status" value="1"/>
</dbReference>
<dbReference type="InterPro" id="IPR012340">
    <property type="entry name" value="NA-bd_OB-fold"/>
</dbReference>
<name>A0A2S8SU52_9BACT</name>
<dbReference type="InterPro" id="IPR011344">
    <property type="entry name" value="ssDNA-bd"/>
</dbReference>
<evidence type="ECO:0000256" key="2">
    <source>
        <dbReference type="HAMAP-Rule" id="MF_00984"/>
    </source>
</evidence>
<dbReference type="InParanoid" id="A0A2S8SU52"/>
<protein>
    <recommendedName>
        <fullName evidence="2 3">Single-stranded DNA-binding protein</fullName>
        <shortName evidence="2">SSB</shortName>
    </recommendedName>
</protein>
<dbReference type="HAMAP" id="MF_00984">
    <property type="entry name" value="SSB"/>
    <property type="match status" value="1"/>
</dbReference>
<proteinExistence type="inferred from homology"/>
<feature type="compositionally biased region" description="Low complexity" evidence="4">
    <location>
        <begin position="162"/>
        <end position="193"/>
    </location>
</feature>
<comment type="caution">
    <text evidence="2">Lacks conserved residue(s) required for the propagation of feature annotation.</text>
</comment>
<dbReference type="PANTHER" id="PTHR10302:SF27">
    <property type="entry name" value="SINGLE-STRANDED DNA-BINDING PROTEIN"/>
    <property type="match status" value="1"/>
</dbReference>
<evidence type="ECO:0000256" key="3">
    <source>
        <dbReference type="RuleBase" id="RU000524"/>
    </source>
</evidence>
<feature type="compositionally biased region" description="Acidic residues" evidence="4">
    <location>
        <begin position="194"/>
        <end position="208"/>
    </location>
</feature>
<dbReference type="GO" id="GO:0009295">
    <property type="term" value="C:nucleoid"/>
    <property type="evidence" value="ECO:0007669"/>
    <property type="project" value="TreeGrafter"/>
</dbReference>
<dbReference type="NCBIfam" id="TIGR00621">
    <property type="entry name" value="ssb"/>
    <property type="match status" value="1"/>
</dbReference>
<reference evidence="5 6" key="1">
    <citation type="journal article" date="2018" name="Syst. Appl. Microbiol.">
        <title>Abditibacterium utsteinense sp. nov., the first cultivated member of candidate phylum FBP, isolated from ice-free Antarctic soil samples.</title>
        <authorList>
            <person name="Tahon G."/>
            <person name="Tytgat B."/>
            <person name="Lebbe L."/>
            <person name="Carlier A."/>
            <person name="Willems A."/>
        </authorList>
    </citation>
    <scope>NUCLEOTIDE SEQUENCE [LARGE SCALE GENOMIC DNA]</scope>
    <source>
        <strain evidence="5 6">LMG 29911</strain>
    </source>
</reference>
<organism evidence="5 6">
    <name type="scientific">Abditibacterium utsteinense</name>
    <dbReference type="NCBI Taxonomy" id="1960156"/>
    <lineage>
        <taxon>Bacteria</taxon>
        <taxon>Pseudomonadati</taxon>
        <taxon>Abditibacteriota</taxon>
        <taxon>Abditibacteriia</taxon>
        <taxon>Abditibacteriales</taxon>
        <taxon>Abditibacteriaceae</taxon>
        <taxon>Abditibacterium</taxon>
    </lineage>
</organism>
<dbReference type="Pfam" id="PF00436">
    <property type="entry name" value="SSB"/>
    <property type="match status" value="1"/>
</dbReference>
<dbReference type="InterPro" id="IPR000424">
    <property type="entry name" value="Primosome_PriB/ssb"/>
</dbReference>
<dbReference type="AlphaFoldDB" id="A0A2S8SU52"/>
<comment type="subunit">
    <text evidence="2">Homotetramer.</text>
</comment>
<comment type="caution">
    <text evidence="5">The sequence shown here is derived from an EMBL/GenBank/DDBJ whole genome shotgun (WGS) entry which is preliminary data.</text>
</comment>
<keyword evidence="6" id="KW-1185">Reference proteome</keyword>
<dbReference type="PROSITE" id="PS50935">
    <property type="entry name" value="SSB"/>
    <property type="match status" value="1"/>
</dbReference>
<dbReference type="EMBL" id="NIGF01000005">
    <property type="protein sequence ID" value="PQV64333.1"/>
    <property type="molecule type" value="Genomic_DNA"/>
</dbReference>
<dbReference type="Gene3D" id="2.40.50.140">
    <property type="entry name" value="Nucleic acid-binding proteins"/>
    <property type="match status" value="1"/>
</dbReference>
<dbReference type="GO" id="GO:0003697">
    <property type="term" value="F:single-stranded DNA binding"/>
    <property type="evidence" value="ECO:0007669"/>
    <property type="project" value="UniProtKB-UniRule"/>
</dbReference>
<feature type="compositionally biased region" description="Gly residues" evidence="4">
    <location>
        <begin position="119"/>
        <end position="135"/>
    </location>
</feature>
<dbReference type="CDD" id="cd04496">
    <property type="entry name" value="SSB_OBF"/>
    <property type="match status" value="1"/>
</dbReference>
<sequence>MPSFNKVTLIGRLVRDPELSYTSAGLAVAKFTIAVDRQFKNPQTGERKTDFFRCNAWRQKAEFVSNYIQKGRLVAIDGRIELNEYTAQDGQKRFSTDVVCENVELLDSNRDAPGDAAPAGGGNHNAQDNGGGGDGYFADEEASPAPTRRPVPPQQAAPAPRPQQQQRPAQAAPAPAARPAQRPAPAPAKAEAYPADDDFDDSDPFADE</sequence>
<keyword evidence="1 2" id="KW-0238">DNA-binding</keyword>
<dbReference type="Proteomes" id="UP000237684">
    <property type="component" value="Unassembled WGS sequence"/>
</dbReference>
<accession>A0A2S8SU52</accession>
<feature type="compositionally biased region" description="Pro residues" evidence="4">
    <location>
        <begin position="147"/>
        <end position="161"/>
    </location>
</feature>
<feature type="region of interest" description="Disordered" evidence="4">
    <location>
        <begin position="109"/>
        <end position="208"/>
    </location>
</feature>